<dbReference type="Pfam" id="PF19596">
    <property type="entry name" value="DUF6101"/>
    <property type="match status" value="1"/>
</dbReference>
<reference evidence="2" key="1">
    <citation type="submission" date="2017-02" db="EMBL/GenBank/DDBJ databases">
        <authorList>
            <person name="Varghese N."/>
            <person name="Submissions S."/>
        </authorList>
    </citation>
    <scope>NUCLEOTIDE SEQUENCE [LARGE SCALE GENOMIC DNA]</scope>
    <source>
        <strain evidence="2">USBA 369</strain>
    </source>
</reference>
<evidence type="ECO:0000313" key="2">
    <source>
        <dbReference type="Proteomes" id="UP000190135"/>
    </source>
</evidence>
<dbReference type="AlphaFoldDB" id="A0A1T4MZN4"/>
<dbReference type="STRING" id="1365950.SAMN05428963_102354"/>
<protein>
    <submittedName>
        <fullName evidence="1">Uncharacterized protein</fullName>
    </submittedName>
</protein>
<dbReference type="EMBL" id="FUXL01000002">
    <property type="protein sequence ID" value="SJZ72316.1"/>
    <property type="molecule type" value="Genomic_DNA"/>
</dbReference>
<keyword evidence="2" id="KW-1185">Reference proteome</keyword>
<dbReference type="RefSeq" id="WP_078707014.1">
    <property type="nucleotide sequence ID" value="NZ_FUXL01000002.1"/>
</dbReference>
<gene>
    <name evidence="1" type="ORF">SAMN05428963_102354</name>
</gene>
<sequence>MTTVPSPEVGKPDWASAPIRMDPCYDGCQSIEMERDGEIVLYRVSHRGAVVRRMLDRSKMPVSIALAPTAFRGVAARAMEEASGEVTVTLELYHDDPLLSVPLLVASDLYDVAADWRSWSDLFRLPMLMVEADGTARPLEETLGTVRTQRPKPRRRSCSKDRRPRFLARRKPGLGVRMVVDGDEIIARS</sequence>
<dbReference type="Proteomes" id="UP000190135">
    <property type="component" value="Unassembled WGS sequence"/>
</dbReference>
<organism evidence="1 2">
    <name type="scientific">Consotaella salsifontis</name>
    <dbReference type="NCBI Taxonomy" id="1365950"/>
    <lineage>
        <taxon>Bacteria</taxon>
        <taxon>Pseudomonadati</taxon>
        <taxon>Pseudomonadota</taxon>
        <taxon>Alphaproteobacteria</taxon>
        <taxon>Hyphomicrobiales</taxon>
        <taxon>Aurantimonadaceae</taxon>
        <taxon>Consotaella</taxon>
    </lineage>
</organism>
<dbReference type="OrthoDB" id="8449893at2"/>
<proteinExistence type="predicted"/>
<name>A0A1T4MZN4_9HYPH</name>
<accession>A0A1T4MZN4</accession>
<evidence type="ECO:0000313" key="1">
    <source>
        <dbReference type="EMBL" id="SJZ72316.1"/>
    </source>
</evidence>
<dbReference type="InterPro" id="IPR046083">
    <property type="entry name" value="DUF6101"/>
</dbReference>